<keyword evidence="1" id="KW-0436">Ligase</keyword>
<dbReference type="Proteomes" id="UP001266305">
    <property type="component" value="Unassembled WGS sequence"/>
</dbReference>
<comment type="caution">
    <text evidence="1">The sequence shown here is derived from an EMBL/GenBank/DDBJ whole genome shotgun (WGS) entry which is preliminary data.</text>
</comment>
<keyword evidence="2" id="KW-1185">Reference proteome</keyword>
<proteinExistence type="predicted"/>
<sequence>MEKDEQMKGTAKVDFLKKIEKEIQQKWVTERVFEINASNLEKQTKLQYFA</sequence>
<organism evidence="1 2">
    <name type="scientific">Saguinus oedipus</name>
    <name type="common">Cotton-top tamarin</name>
    <name type="synonym">Oedipomidas oedipus</name>
    <dbReference type="NCBI Taxonomy" id="9490"/>
    <lineage>
        <taxon>Eukaryota</taxon>
        <taxon>Metazoa</taxon>
        <taxon>Chordata</taxon>
        <taxon>Craniata</taxon>
        <taxon>Vertebrata</taxon>
        <taxon>Euteleostomi</taxon>
        <taxon>Mammalia</taxon>
        <taxon>Eutheria</taxon>
        <taxon>Euarchontoglires</taxon>
        <taxon>Primates</taxon>
        <taxon>Haplorrhini</taxon>
        <taxon>Platyrrhini</taxon>
        <taxon>Cebidae</taxon>
        <taxon>Callitrichinae</taxon>
        <taxon>Saguinus</taxon>
    </lineage>
</organism>
<dbReference type="EMBL" id="JASSZA010000002">
    <property type="protein sequence ID" value="KAK2116722.1"/>
    <property type="molecule type" value="Genomic_DNA"/>
</dbReference>
<accession>A0ABQ9W8I0</accession>
<protein>
    <submittedName>
        <fullName evidence="1">Leucine--tRNA ligase, cytoplasmic</fullName>
    </submittedName>
</protein>
<reference evidence="1 2" key="1">
    <citation type="submission" date="2023-05" db="EMBL/GenBank/DDBJ databases">
        <title>B98-5 Cell Line De Novo Hybrid Assembly: An Optical Mapping Approach.</title>
        <authorList>
            <person name="Kananen K."/>
            <person name="Auerbach J.A."/>
            <person name="Kautto E."/>
            <person name="Blachly J.S."/>
        </authorList>
    </citation>
    <scope>NUCLEOTIDE SEQUENCE [LARGE SCALE GENOMIC DNA]</scope>
    <source>
        <strain evidence="1">B95-8</strain>
        <tissue evidence="1">Cell line</tissue>
    </source>
</reference>
<name>A0ABQ9W8I0_SAGOE</name>
<evidence type="ECO:0000313" key="2">
    <source>
        <dbReference type="Proteomes" id="UP001266305"/>
    </source>
</evidence>
<gene>
    <name evidence="1" type="primary">LARS1_1</name>
    <name evidence="1" type="ORF">P7K49_003608</name>
</gene>
<dbReference type="GO" id="GO:0016874">
    <property type="term" value="F:ligase activity"/>
    <property type="evidence" value="ECO:0007669"/>
    <property type="project" value="UniProtKB-KW"/>
</dbReference>
<evidence type="ECO:0000313" key="1">
    <source>
        <dbReference type="EMBL" id="KAK2116722.1"/>
    </source>
</evidence>